<dbReference type="RefSeq" id="WP_101779897.1">
    <property type="nucleotide sequence ID" value="NZ_NBUC01000045.1"/>
</dbReference>
<evidence type="ECO:0000256" key="1">
    <source>
        <dbReference type="SAM" id="MobiDB-lite"/>
    </source>
</evidence>
<dbReference type="EMBL" id="NBUC01000045">
    <property type="protein sequence ID" value="PLU07061.1"/>
    <property type="molecule type" value="Genomic_DNA"/>
</dbReference>
<evidence type="ECO:0008006" key="4">
    <source>
        <dbReference type="Google" id="ProtNLM"/>
    </source>
</evidence>
<comment type="caution">
    <text evidence="2">The sequence shown here is derived from an EMBL/GenBank/DDBJ whole genome shotgun (WGS) entry which is preliminary data.</text>
</comment>
<name>A0ABX4TRE3_9HYPH</name>
<feature type="compositionally biased region" description="Basic and acidic residues" evidence="1">
    <location>
        <begin position="1"/>
        <end position="15"/>
    </location>
</feature>
<dbReference type="Pfam" id="PF13481">
    <property type="entry name" value="AAA_25"/>
    <property type="match status" value="1"/>
</dbReference>
<protein>
    <recommendedName>
        <fullName evidence="4">AAA family ATPase</fullName>
    </recommendedName>
</protein>
<sequence>MAKREPPAEPDRVIHDPQTGEVRLDYNPPQANGATEPKANGADNPKSNGKGKTPPPPKIISGADLARLKFDPIDYIIPGYIAPGMTLLAGKPKIGKSWLVLDWALAVAWGGVAMGTVEVEQGGVLYLGLEDNQRRLQARLKQLAGDRSIPDCIHFATEWPRVDNHGADIIRAELKRIKKPRLVVVDVIGKLRPRVHAKDIYAADYAAIEPLKRLVDERTDLAIVACHHVSKRIDAADPFDLVSGSTGLTGAADTVAILSRDSNGMRLYGRGRDIEEFDTAVNFDATRGSFSALGNSADVFRSDQRNAILKILAETPYALSPKEIAAVGGLRDDNVRKLLGKMVAAGEVEKTTRGQYRLCDRSSDRTSHNGRWNGYQ</sequence>
<dbReference type="SUPFAM" id="SSF52540">
    <property type="entry name" value="P-loop containing nucleoside triphosphate hydrolases"/>
    <property type="match status" value="1"/>
</dbReference>
<reference evidence="2 3" key="1">
    <citation type="journal article" date="2018" name="FEMS Microbiol. Ecol.">
        <title>Co-invading symbiotic mutualists of Medicago polymorpha retain high ancestral diversity and contain diverse accessory genomes.</title>
        <authorList>
            <person name="Porter S.S."/>
            <person name="Faber-Hammond J.J."/>
            <person name="Friesen M.L."/>
        </authorList>
    </citation>
    <scope>NUCLEOTIDE SEQUENCE [LARGE SCALE GENOMIC DNA]</scope>
    <source>
        <strain evidence="2 3">Str16</strain>
    </source>
</reference>
<evidence type="ECO:0000313" key="3">
    <source>
        <dbReference type="Proteomes" id="UP001190825"/>
    </source>
</evidence>
<keyword evidence="3" id="KW-1185">Reference proteome</keyword>
<dbReference type="SUPFAM" id="SSF46785">
    <property type="entry name" value="Winged helix' DNA-binding domain"/>
    <property type="match status" value="1"/>
</dbReference>
<organism evidence="2 3">
    <name type="scientific">Sinorhizobium medicae</name>
    <dbReference type="NCBI Taxonomy" id="110321"/>
    <lineage>
        <taxon>Bacteria</taxon>
        <taxon>Pseudomonadati</taxon>
        <taxon>Pseudomonadota</taxon>
        <taxon>Alphaproteobacteria</taxon>
        <taxon>Hyphomicrobiales</taxon>
        <taxon>Rhizobiaceae</taxon>
        <taxon>Sinorhizobium/Ensifer group</taxon>
        <taxon>Sinorhizobium</taxon>
    </lineage>
</organism>
<proteinExistence type="predicted"/>
<accession>A0ABX4TRE3</accession>
<dbReference type="Proteomes" id="UP001190825">
    <property type="component" value="Unassembled WGS sequence"/>
</dbReference>
<gene>
    <name evidence="2" type="ORF">BMJ33_05370</name>
</gene>
<dbReference type="InterPro" id="IPR036390">
    <property type="entry name" value="WH_DNA-bd_sf"/>
</dbReference>
<feature type="region of interest" description="Disordered" evidence="1">
    <location>
        <begin position="1"/>
        <end position="59"/>
    </location>
</feature>
<dbReference type="InterPro" id="IPR027417">
    <property type="entry name" value="P-loop_NTPase"/>
</dbReference>
<dbReference type="Gene3D" id="3.40.50.300">
    <property type="entry name" value="P-loop containing nucleotide triphosphate hydrolases"/>
    <property type="match status" value="1"/>
</dbReference>
<evidence type="ECO:0000313" key="2">
    <source>
        <dbReference type="EMBL" id="PLU07061.1"/>
    </source>
</evidence>